<evidence type="ECO:0000313" key="2">
    <source>
        <dbReference type="Proteomes" id="UP000621237"/>
    </source>
</evidence>
<name>A0ABR7EM59_9FIRM</name>
<protein>
    <submittedName>
        <fullName evidence="1">SIR2 family protein</fullName>
    </submittedName>
</protein>
<proteinExistence type="predicted"/>
<organism evidence="1 2">
    <name type="scientific">Blautia lenta</name>
    <dbReference type="NCBI Taxonomy" id="2763029"/>
    <lineage>
        <taxon>Bacteria</taxon>
        <taxon>Bacillati</taxon>
        <taxon>Bacillota</taxon>
        <taxon>Clostridia</taxon>
        <taxon>Lachnospirales</taxon>
        <taxon>Lachnospiraceae</taxon>
        <taxon>Blautia</taxon>
    </lineage>
</organism>
<sequence length="469" mass="54702">MYNSMAESSTIQVGLYQKIAELIGNDFSKKWFIDDKFKEVREEYRDDIKNKVSPIKIEIAKYIKDNSLNFVEDQKSELELLKKVGKKSIAGVITTNYDLLLENILLGYKTYIGQEELIFSQLQGVGEIYKIHGCCTNPSSIVINEEDYKEFDDKNAYLASKILTLFLEHPIVFMGYSIEDENIRNILKSIVRCLSKENLKKLKKRLIFIEWSSNDESEISSHTLSFDDGKVIEMTKIKLNRFEALYEAMLENKAKYSAPILRKLKQDIYELVLTNEATEKMKVVGLTEDDKLEDIEVVLGVGILSELGKKGYETFSAEEIYNDIVFNHKDINPQMIVETSLPNLLKQHSKSIPIYKYIKEFNGVLPSIVSQSIKTEFDDFLNKTLKERRESLNLGEFTIKDLRKDYGDMRCLEYIPLLNKDKIFIEELSEFLQYILTEYPKLLSTEGKQSDRTNLKRLIRIYDWIKYYK</sequence>
<gene>
    <name evidence="1" type="ORF">H8R98_06815</name>
</gene>
<dbReference type="Pfam" id="PF13289">
    <property type="entry name" value="SIR2_2"/>
    <property type="match status" value="1"/>
</dbReference>
<accession>A0ABR7EM59</accession>
<comment type="caution">
    <text evidence="1">The sequence shown here is derived from an EMBL/GenBank/DDBJ whole genome shotgun (WGS) entry which is preliminary data.</text>
</comment>
<reference evidence="1 2" key="1">
    <citation type="submission" date="2020-08" db="EMBL/GenBank/DDBJ databases">
        <title>Genome public.</title>
        <authorList>
            <person name="Liu C."/>
            <person name="Sun Q."/>
        </authorList>
    </citation>
    <scope>NUCLEOTIDE SEQUENCE [LARGE SCALE GENOMIC DNA]</scope>
    <source>
        <strain evidence="1 2">M16</strain>
    </source>
</reference>
<dbReference type="RefSeq" id="WP_022212064.1">
    <property type="nucleotide sequence ID" value="NZ_JACOOV010000009.1"/>
</dbReference>
<dbReference type="Proteomes" id="UP000621237">
    <property type="component" value="Unassembled WGS sequence"/>
</dbReference>
<dbReference type="EMBL" id="JACOOV010000009">
    <property type="protein sequence ID" value="MBC5654237.1"/>
    <property type="molecule type" value="Genomic_DNA"/>
</dbReference>
<dbReference type="PIRSF" id="PIRSF014677">
    <property type="entry name" value="UCP014677"/>
    <property type="match status" value="1"/>
</dbReference>
<keyword evidence="2" id="KW-1185">Reference proteome</keyword>
<evidence type="ECO:0000313" key="1">
    <source>
        <dbReference type="EMBL" id="MBC5654237.1"/>
    </source>
</evidence>
<dbReference type="InterPro" id="IPR011202">
    <property type="entry name" value="UCP014677"/>
</dbReference>